<comment type="caution">
    <text evidence="8">The sequence shown here is derived from an EMBL/GenBank/DDBJ whole genome shotgun (WGS) entry which is preliminary data.</text>
</comment>
<dbReference type="PROSITE" id="PS00216">
    <property type="entry name" value="SUGAR_TRANSPORT_1"/>
    <property type="match status" value="1"/>
</dbReference>
<evidence type="ECO:0000256" key="1">
    <source>
        <dbReference type="ARBA" id="ARBA00004141"/>
    </source>
</evidence>
<feature type="transmembrane region" description="Helical" evidence="6">
    <location>
        <begin position="342"/>
        <end position="362"/>
    </location>
</feature>
<feature type="transmembrane region" description="Helical" evidence="6">
    <location>
        <begin position="7"/>
        <end position="31"/>
    </location>
</feature>
<keyword evidence="3 6" id="KW-1133">Transmembrane helix</keyword>
<dbReference type="InterPro" id="IPR005828">
    <property type="entry name" value="MFS_sugar_transport-like"/>
</dbReference>
<dbReference type="InterPro" id="IPR005829">
    <property type="entry name" value="Sugar_transporter_CS"/>
</dbReference>
<feature type="transmembrane region" description="Helical" evidence="6">
    <location>
        <begin position="113"/>
        <end position="131"/>
    </location>
</feature>
<evidence type="ECO:0000313" key="8">
    <source>
        <dbReference type="EMBL" id="KAK8886643.1"/>
    </source>
</evidence>
<accession>A0ABR2K692</accession>
<feature type="transmembrane region" description="Helical" evidence="6">
    <location>
        <begin position="169"/>
        <end position="187"/>
    </location>
</feature>
<keyword evidence="9" id="KW-1185">Reference proteome</keyword>
<feature type="transmembrane region" description="Helical" evidence="6">
    <location>
        <begin position="85"/>
        <end position="107"/>
    </location>
</feature>
<proteinExistence type="predicted"/>
<dbReference type="InterPro" id="IPR003663">
    <property type="entry name" value="Sugar/inositol_transpt"/>
</dbReference>
<dbReference type="EMBL" id="JAPFFF010000007">
    <property type="protein sequence ID" value="KAK8886643.1"/>
    <property type="molecule type" value="Genomic_DNA"/>
</dbReference>
<feature type="transmembrane region" description="Helical" evidence="6">
    <location>
        <begin position="215"/>
        <end position="234"/>
    </location>
</feature>
<feature type="transmembrane region" description="Helical" evidence="6">
    <location>
        <begin position="303"/>
        <end position="330"/>
    </location>
</feature>
<protein>
    <submittedName>
        <fullName evidence="8">Glucose import</fullName>
    </submittedName>
</protein>
<feature type="region of interest" description="Disordered" evidence="5">
    <location>
        <begin position="402"/>
        <end position="421"/>
    </location>
</feature>
<feature type="compositionally biased region" description="Acidic residues" evidence="5">
    <location>
        <begin position="402"/>
        <end position="412"/>
    </location>
</feature>
<reference evidence="8 9" key="1">
    <citation type="submission" date="2024-04" db="EMBL/GenBank/DDBJ databases">
        <title>Tritrichomonas musculus Genome.</title>
        <authorList>
            <person name="Alves-Ferreira E."/>
            <person name="Grigg M."/>
            <person name="Lorenzi H."/>
            <person name="Galac M."/>
        </authorList>
    </citation>
    <scope>NUCLEOTIDE SEQUENCE [LARGE SCALE GENOMIC DNA]</scope>
    <source>
        <strain evidence="8 9">EAF2021</strain>
    </source>
</reference>
<evidence type="ECO:0000256" key="2">
    <source>
        <dbReference type="ARBA" id="ARBA00022692"/>
    </source>
</evidence>
<dbReference type="Gene3D" id="1.20.1250.20">
    <property type="entry name" value="MFS general substrate transporter like domains"/>
    <property type="match status" value="2"/>
</dbReference>
<evidence type="ECO:0000256" key="5">
    <source>
        <dbReference type="SAM" id="MobiDB-lite"/>
    </source>
</evidence>
<dbReference type="PANTHER" id="PTHR48021:SF1">
    <property type="entry name" value="GH07001P-RELATED"/>
    <property type="match status" value="1"/>
</dbReference>
<feature type="transmembrane region" description="Helical" evidence="6">
    <location>
        <begin position="279"/>
        <end position="297"/>
    </location>
</feature>
<gene>
    <name evidence="8" type="ORF">M9Y10_042109</name>
</gene>
<feature type="transmembrane region" description="Helical" evidence="6">
    <location>
        <begin position="374"/>
        <end position="393"/>
    </location>
</feature>
<feature type="transmembrane region" description="Helical" evidence="6">
    <location>
        <begin position="51"/>
        <end position="73"/>
    </location>
</feature>
<keyword evidence="2 6" id="KW-0812">Transmembrane</keyword>
<dbReference type="InterPro" id="IPR036259">
    <property type="entry name" value="MFS_trans_sf"/>
</dbReference>
<dbReference type="InterPro" id="IPR050549">
    <property type="entry name" value="MFS_Trehalose_Transporter"/>
</dbReference>
<dbReference type="SUPFAM" id="SSF103473">
    <property type="entry name" value="MFS general substrate transporter"/>
    <property type="match status" value="1"/>
</dbReference>
<dbReference type="PRINTS" id="PR00171">
    <property type="entry name" value="SUGRTRNSPORT"/>
</dbReference>
<feature type="transmembrane region" description="Helical" evidence="6">
    <location>
        <begin position="138"/>
        <end position="157"/>
    </location>
</feature>
<comment type="subcellular location">
    <subcellularLocation>
        <location evidence="1">Membrane</location>
        <topology evidence="1">Multi-pass membrane protein</topology>
    </subcellularLocation>
</comment>
<evidence type="ECO:0000259" key="7">
    <source>
        <dbReference type="PROSITE" id="PS50850"/>
    </source>
</evidence>
<evidence type="ECO:0000256" key="6">
    <source>
        <dbReference type="SAM" id="Phobius"/>
    </source>
</evidence>
<dbReference type="InterPro" id="IPR020846">
    <property type="entry name" value="MFS_dom"/>
</dbReference>
<sequence length="421" mass="46140">MSGICSIALWHAFVIMLGSMINGNVGIYTSPTADDIRIKHGISLTGADFRWSFYGSIAFLAAALGPFATKFLLNKFQGKRKNTMFVIACFSAVSWAFNCVTKVNIYAGWASRAFLGIAIGSYSSICAMYLVELAPEGTSGFFGSLNQIGIVIGQGLWSFLGPFIDYMGFNYFGIAVSVLQAVLIWFIPESPDAGVGQDEEAPKVSVFQKKYVKNLMIGIVMMFMQQFCGINGILTNLSDIFKDAGLDLNPNYQSGISILSQFVAVFIGSMLMDKLGRKVVWLLSSGICCAGCLIMALNEKFHWSVVLPLICIFVYQLGFGLGLGPIPWFIVSELFEADVRPAANTVCVVSNWVFAFVIVMVFPEMKESMKMFGSMIFFFIVCVLSILFGIFVVKEPSKEVSEDAISEQDNDQSSDSKPTSL</sequence>
<feature type="domain" description="Major facilitator superfamily (MFS) profile" evidence="7">
    <location>
        <begin position="11"/>
        <end position="397"/>
    </location>
</feature>
<keyword evidence="4 6" id="KW-0472">Membrane</keyword>
<evidence type="ECO:0000313" key="9">
    <source>
        <dbReference type="Proteomes" id="UP001470230"/>
    </source>
</evidence>
<evidence type="ECO:0000256" key="3">
    <source>
        <dbReference type="ARBA" id="ARBA00022989"/>
    </source>
</evidence>
<name>A0ABR2K692_9EUKA</name>
<dbReference type="Proteomes" id="UP001470230">
    <property type="component" value="Unassembled WGS sequence"/>
</dbReference>
<organism evidence="8 9">
    <name type="scientific">Tritrichomonas musculus</name>
    <dbReference type="NCBI Taxonomy" id="1915356"/>
    <lineage>
        <taxon>Eukaryota</taxon>
        <taxon>Metamonada</taxon>
        <taxon>Parabasalia</taxon>
        <taxon>Tritrichomonadida</taxon>
        <taxon>Tritrichomonadidae</taxon>
        <taxon>Tritrichomonas</taxon>
    </lineage>
</organism>
<evidence type="ECO:0000256" key="4">
    <source>
        <dbReference type="ARBA" id="ARBA00023136"/>
    </source>
</evidence>
<dbReference type="PANTHER" id="PTHR48021">
    <property type="match status" value="1"/>
</dbReference>
<dbReference type="Pfam" id="PF00083">
    <property type="entry name" value="Sugar_tr"/>
    <property type="match status" value="2"/>
</dbReference>
<dbReference type="PROSITE" id="PS50850">
    <property type="entry name" value="MFS"/>
    <property type="match status" value="1"/>
</dbReference>
<feature type="transmembrane region" description="Helical" evidence="6">
    <location>
        <begin position="254"/>
        <end position="272"/>
    </location>
</feature>